<evidence type="ECO:0000313" key="2">
    <source>
        <dbReference type="EMBL" id="MBB5147923.1"/>
    </source>
</evidence>
<reference evidence="2 3" key="1">
    <citation type="submission" date="2020-08" db="EMBL/GenBank/DDBJ databases">
        <title>Genomic Encyclopedia of Type Strains, Phase IV (KMG-IV): sequencing the most valuable type-strain genomes for metagenomic binning, comparative biology and taxonomic classification.</title>
        <authorList>
            <person name="Goeker M."/>
        </authorList>
    </citation>
    <scope>NUCLEOTIDE SEQUENCE [LARGE SCALE GENOMIC DNA]</scope>
    <source>
        <strain evidence="2 3">DSM 10633</strain>
    </source>
</reference>
<protein>
    <submittedName>
        <fullName evidence="2">Uncharacterized protein</fullName>
    </submittedName>
</protein>
<proteinExistence type="predicted"/>
<keyword evidence="1" id="KW-0472">Membrane</keyword>
<keyword evidence="1" id="KW-0812">Transmembrane</keyword>
<organism evidence="2 3">
    <name type="scientific">Ureibacillus thermosphaericus</name>
    <dbReference type="NCBI Taxonomy" id="51173"/>
    <lineage>
        <taxon>Bacteria</taxon>
        <taxon>Bacillati</taxon>
        <taxon>Bacillota</taxon>
        <taxon>Bacilli</taxon>
        <taxon>Bacillales</taxon>
        <taxon>Caryophanaceae</taxon>
        <taxon>Ureibacillus</taxon>
    </lineage>
</organism>
<comment type="caution">
    <text evidence="2">The sequence shown here is derived from an EMBL/GenBank/DDBJ whole genome shotgun (WGS) entry which is preliminary data.</text>
</comment>
<gene>
    <name evidence="2" type="ORF">HNR36_000305</name>
</gene>
<evidence type="ECO:0000256" key="1">
    <source>
        <dbReference type="SAM" id="Phobius"/>
    </source>
</evidence>
<dbReference type="AlphaFoldDB" id="A0A840PPF8"/>
<dbReference type="EMBL" id="JACHGZ010000002">
    <property type="protein sequence ID" value="MBB5147923.1"/>
    <property type="molecule type" value="Genomic_DNA"/>
</dbReference>
<keyword evidence="3" id="KW-1185">Reference proteome</keyword>
<name>A0A840PPF8_URETH</name>
<feature type="transmembrane region" description="Helical" evidence="1">
    <location>
        <begin position="12"/>
        <end position="43"/>
    </location>
</feature>
<sequence length="84" mass="9824">MWNWISYIGGVLMGLSVLLIAFDIGILIPTLVFIFGCLVVIFRNDIHKELSLLKIYVYKLISKIFNKLIVMFYIRCYYNVKLVS</sequence>
<feature type="transmembrane region" description="Helical" evidence="1">
    <location>
        <begin position="55"/>
        <end position="74"/>
    </location>
</feature>
<evidence type="ECO:0000313" key="3">
    <source>
        <dbReference type="Proteomes" id="UP000557217"/>
    </source>
</evidence>
<accession>A0A840PPF8</accession>
<keyword evidence="1" id="KW-1133">Transmembrane helix</keyword>
<dbReference type="Proteomes" id="UP000557217">
    <property type="component" value="Unassembled WGS sequence"/>
</dbReference>